<feature type="region of interest" description="Disordered" evidence="1">
    <location>
        <begin position="423"/>
        <end position="443"/>
    </location>
</feature>
<reference evidence="3" key="1">
    <citation type="submission" date="2016-04" db="EMBL/GenBank/DDBJ databases">
        <authorList>
            <person name="Nguyen H.D."/>
            <person name="Samba Siva P."/>
            <person name="Cullis J."/>
            <person name="Levesque C.A."/>
            <person name="Hambleton S."/>
        </authorList>
    </citation>
    <scope>NUCLEOTIDE SEQUENCE</scope>
    <source>
        <strain evidence="3">DAOMC 236416</strain>
    </source>
</reference>
<feature type="signal peptide" evidence="2">
    <location>
        <begin position="1"/>
        <end position="26"/>
    </location>
</feature>
<evidence type="ECO:0000256" key="1">
    <source>
        <dbReference type="SAM" id="MobiDB-lite"/>
    </source>
</evidence>
<gene>
    <name evidence="3" type="ORF">A4X13_0g7067</name>
</gene>
<dbReference type="Proteomes" id="UP000077521">
    <property type="component" value="Unassembled WGS sequence"/>
</dbReference>
<feature type="compositionally biased region" description="Low complexity" evidence="1">
    <location>
        <begin position="88"/>
        <end position="97"/>
    </location>
</feature>
<evidence type="ECO:0000313" key="3">
    <source>
        <dbReference type="EMBL" id="KAE8242662.1"/>
    </source>
</evidence>
<dbReference type="AlphaFoldDB" id="A0A8T8SLT7"/>
<feature type="region of interest" description="Disordered" evidence="1">
    <location>
        <begin position="222"/>
        <end position="286"/>
    </location>
</feature>
<feature type="region of interest" description="Disordered" evidence="1">
    <location>
        <begin position="299"/>
        <end position="323"/>
    </location>
</feature>
<feature type="chain" id="PRO_5035910533" description="Inner centromere protein ARK-binding domain-containing protein" evidence="2">
    <location>
        <begin position="27"/>
        <end position="610"/>
    </location>
</feature>
<protein>
    <recommendedName>
        <fullName evidence="5">Inner centromere protein ARK-binding domain-containing protein</fullName>
    </recommendedName>
</protein>
<dbReference type="EMBL" id="LWDF02000784">
    <property type="protein sequence ID" value="KAE8242662.1"/>
    <property type="molecule type" value="Genomic_DNA"/>
</dbReference>
<keyword evidence="4" id="KW-1185">Reference proteome</keyword>
<feature type="region of interest" description="Disordered" evidence="1">
    <location>
        <begin position="375"/>
        <end position="405"/>
    </location>
</feature>
<accession>A0A8T8SLT7</accession>
<keyword evidence="2" id="KW-0732">Signal</keyword>
<feature type="compositionally biased region" description="Low complexity" evidence="1">
    <location>
        <begin position="116"/>
        <end position="166"/>
    </location>
</feature>
<comment type="caution">
    <text evidence="3">The sequence shown here is derived from an EMBL/GenBank/DDBJ whole genome shotgun (WGS) entry which is preliminary data.</text>
</comment>
<feature type="compositionally biased region" description="Polar residues" evidence="1">
    <location>
        <begin position="184"/>
        <end position="196"/>
    </location>
</feature>
<sequence length="610" mass="64791">MSTHRNISQSVHVPAFLLASVAYLTAIDLTSNDQVVSDQLDRIIQELELEFPCATQAKSTSTPEDLSTGSMTIDREASALAPMPTPTPMTSTPPRTSNKPNKSESTVPVAIAKPMTTRSATTRSATTRAATTRSTTTQSATTRSEATRSTTTRSATTQSGTTRSASLKQVSPVTDRMMSPPPQASNKPTKFESTVRTYAPATRSARCSSPVPAVVKAVLRPSQPVSSLTSTPDLSSSWSSNESLSSKTKVVGGANAASRSSTLSSSIKKPATTSIQKPAKTTSSTAVVKATVMTSTTRAKLTDTKTQPATLLQPTQQQTPTSDLKEIKSNIISVKPTPVAPVAPVATVATVATVAPVAPVKKPSALEIIRAKRAAEAAASTEPSKTARKTIDTSARQSIEAEVASQTVKKPSALEIIRAKRAAEAAASTEPSKTARKTIDTSARQSIEAEVVSQTVKKPSALETIRAKRLAAAAAAASGEPLEPLEPARKPRYISARRRGRAEDGGPYTEAHAWRKARHLVIELELDAPVAGRSSGRFIVKKSATESTSETEVLKSVLKVKKAKRSTGPIADVPKPEPTHNRSVIWASEWDVHYFDKELPPFQPVRNRVV</sequence>
<organism evidence="3 4">
    <name type="scientific">Tilletia indica</name>
    <dbReference type="NCBI Taxonomy" id="43049"/>
    <lineage>
        <taxon>Eukaryota</taxon>
        <taxon>Fungi</taxon>
        <taxon>Dikarya</taxon>
        <taxon>Basidiomycota</taxon>
        <taxon>Ustilaginomycotina</taxon>
        <taxon>Exobasidiomycetes</taxon>
        <taxon>Tilletiales</taxon>
        <taxon>Tilletiaceae</taxon>
        <taxon>Tilletia</taxon>
    </lineage>
</organism>
<feature type="compositionally biased region" description="Low complexity" evidence="1">
    <location>
        <begin position="226"/>
        <end position="246"/>
    </location>
</feature>
<feature type="compositionally biased region" description="Low complexity" evidence="1">
    <location>
        <begin position="306"/>
        <end position="321"/>
    </location>
</feature>
<evidence type="ECO:0008006" key="5">
    <source>
        <dbReference type="Google" id="ProtNLM"/>
    </source>
</evidence>
<evidence type="ECO:0000313" key="4">
    <source>
        <dbReference type="Proteomes" id="UP000077521"/>
    </source>
</evidence>
<name>A0A8T8SLT7_9BASI</name>
<evidence type="ECO:0000256" key="2">
    <source>
        <dbReference type="SAM" id="SignalP"/>
    </source>
</evidence>
<reference evidence="3" key="2">
    <citation type="journal article" date="2019" name="IMA Fungus">
        <title>Genome sequencing and comparison of five Tilletia species to identify candidate genes for the detection of regulated species infecting wheat.</title>
        <authorList>
            <person name="Nguyen H.D.T."/>
            <person name="Sultana T."/>
            <person name="Kesanakurti P."/>
            <person name="Hambleton S."/>
        </authorList>
    </citation>
    <scope>NUCLEOTIDE SEQUENCE</scope>
    <source>
        <strain evidence="3">DAOMC 236416</strain>
    </source>
</reference>
<proteinExistence type="predicted"/>
<feature type="region of interest" description="Disordered" evidence="1">
    <location>
        <begin position="78"/>
        <end position="210"/>
    </location>
</feature>